<comment type="caution">
    <text evidence="2">The sequence shown here is derived from an EMBL/GenBank/DDBJ whole genome shotgun (WGS) entry which is preliminary data.</text>
</comment>
<keyword evidence="3" id="KW-1185">Reference proteome</keyword>
<dbReference type="EMBL" id="JBHTLK010000058">
    <property type="protein sequence ID" value="MFD1148227.1"/>
    <property type="molecule type" value="Genomic_DNA"/>
</dbReference>
<dbReference type="InterPro" id="IPR024520">
    <property type="entry name" value="DUF3558"/>
</dbReference>
<feature type="compositionally biased region" description="Low complexity" evidence="1">
    <location>
        <begin position="20"/>
        <end position="42"/>
    </location>
</feature>
<name>A0ABW3QTR4_9PSEU</name>
<reference evidence="3" key="1">
    <citation type="journal article" date="2019" name="Int. J. Syst. Evol. Microbiol.">
        <title>The Global Catalogue of Microorganisms (GCM) 10K type strain sequencing project: providing services to taxonomists for standard genome sequencing and annotation.</title>
        <authorList>
            <consortium name="The Broad Institute Genomics Platform"/>
            <consortium name="The Broad Institute Genome Sequencing Center for Infectious Disease"/>
            <person name="Wu L."/>
            <person name="Ma J."/>
        </authorList>
    </citation>
    <scope>NUCLEOTIDE SEQUENCE [LARGE SCALE GENOMIC DNA]</scope>
    <source>
        <strain evidence="3">CCUG 60214</strain>
    </source>
</reference>
<evidence type="ECO:0000313" key="3">
    <source>
        <dbReference type="Proteomes" id="UP001597168"/>
    </source>
</evidence>
<dbReference type="Pfam" id="PF12079">
    <property type="entry name" value="DUF3558"/>
    <property type="match status" value="1"/>
</dbReference>
<gene>
    <name evidence="2" type="ORF">ACFQ3T_13940</name>
</gene>
<feature type="region of interest" description="Disordered" evidence="1">
    <location>
        <begin position="17"/>
        <end position="67"/>
    </location>
</feature>
<proteinExistence type="predicted"/>
<dbReference type="PROSITE" id="PS51257">
    <property type="entry name" value="PROKAR_LIPOPROTEIN"/>
    <property type="match status" value="1"/>
</dbReference>
<accession>A0ABW3QTR4</accession>
<dbReference type="RefSeq" id="WP_380723661.1">
    <property type="nucleotide sequence ID" value="NZ_JBHTLK010000058.1"/>
</dbReference>
<sequence>MRRVVPLIAVLALLGGCSQTTDGSATPGDSGSTSTGRTSGSDEPTGSREPSGQPSEQQSKRPKTIDISALDPCTLLTDAQRAEFGMDRPPRLEDEADKPGCSLSREDRKFSIGIYLSRTQGIEVYTDPPRPGATTLEVGGFPAVMVEADTSLGLGCSMILDVADGKSVDVIAHSLGDTDVKGLCQVVQPIAGAVMANLNK</sequence>
<evidence type="ECO:0000313" key="2">
    <source>
        <dbReference type="EMBL" id="MFD1148227.1"/>
    </source>
</evidence>
<evidence type="ECO:0000256" key="1">
    <source>
        <dbReference type="SAM" id="MobiDB-lite"/>
    </source>
</evidence>
<feature type="compositionally biased region" description="Polar residues" evidence="1">
    <location>
        <begin position="48"/>
        <end position="57"/>
    </location>
</feature>
<organism evidence="2 3">
    <name type="scientific">Saccharothrix hoggarensis</name>
    <dbReference type="NCBI Taxonomy" id="913853"/>
    <lineage>
        <taxon>Bacteria</taxon>
        <taxon>Bacillati</taxon>
        <taxon>Actinomycetota</taxon>
        <taxon>Actinomycetes</taxon>
        <taxon>Pseudonocardiales</taxon>
        <taxon>Pseudonocardiaceae</taxon>
        <taxon>Saccharothrix</taxon>
    </lineage>
</organism>
<dbReference type="Proteomes" id="UP001597168">
    <property type="component" value="Unassembled WGS sequence"/>
</dbReference>
<protein>
    <submittedName>
        <fullName evidence="2">DUF3558 domain-containing protein</fullName>
    </submittedName>
</protein>